<dbReference type="AlphaFoldDB" id="A0A897NV79"/>
<keyword evidence="1" id="KW-0175">Coiled coil</keyword>
<dbReference type="GO" id="GO:0008168">
    <property type="term" value="F:methyltransferase activity"/>
    <property type="evidence" value="ECO:0007669"/>
    <property type="project" value="UniProtKB-KW"/>
</dbReference>
<dbReference type="GO" id="GO:0032259">
    <property type="term" value="P:methylation"/>
    <property type="evidence" value="ECO:0007669"/>
    <property type="project" value="UniProtKB-KW"/>
</dbReference>
<organism evidence="3 4">
    <name type="scientific">Halapricum desulfuricans</name>
    <dbReference type="NCBI Taxonomy" id="2841257"/>
    <lineage>
        <taxon>Archaea</taxon>
        <taxon>Methanobacteriati</taxon>
        <taxon>Methanobacteriota</taxon>
        <taxon>Stenosarchaea group</taxon>
        <taxon>Halobacteria</taxon>
        <taxon>Halobacteriales</taxon>
        <taxon>Haloarculaceae</taxon>
        <taxon>Halapricum</taxon>
    </lineage>
</organism>
<keyword evidence="3" id="KW-0808">Transferase</keyword>
<keyword evidence="3" id="KW-0489">Methyltransferase</keyword>
<gene>
    <name evidence="3" type="ORF">HSEST_3080</name>
</gene>
<proteinExistence type="predicted"/>
<evidence type="ECO:0000313" key="4">
    <source>
        <dbReference type="Proteomes" id="UP000663292"/>
    </source>
</evidence>
<dbReference type="REBASE" id="495738">
    <property type="entry name" value="M.HarEstORF3080P"/>
</dbReference>
<evidence type="ECO:0000256" key="1">
    <source>
        <dbReference type="SAM" id="Coils"/>
    </source>
</evidence>
<dbReference type="InterPro" id="IPR002052">
    <property type="entry name" value="DNA_methylase_N6_adenine_CS"/>
</dbReference>
<reference evidence="3 4" key="1">
    <citation type="submission" date="2020-11" db="EMBL/GenBank/DDBJ databases">
        <title>Carbohydrate-dependent, anaerobic sulfur respiration: A novel catabolism in halophilic archaea.</title>
        <authorList>
            <person name="Sorokin D.Y."/>
            <person name="Messina E."/>
            <person name="Smedile F."/>
            <person name="La Cono V."/>
            <person name="Hallsworth J.E."/>
            <person name="Yakimov M.M."/>
        </authorList>
    </citation>
    <scope>NUCLEOTIDE SEQUENCE [LARGE SCALE GENOMIC DNA]</scope>
    <source>
        <strain evidence="3 4">HSR-Est</strain>
        <plasmid evidence="3 4">pHSR-Est01</plasmid>
    </source>
</reference>
<keyword evidence="4" id="KW-1185">Reference proteome</keyword>
<dbReference type="EMBL" id="CP064792">
    <property type="protein sequence ID" value="QSG16344.1"/>
    <property type="molecule type" value="Genomic_DNA"/>
</dbReference>
<keyword evidence="3" id="KW-0614">Plasmid</keyword>
<feature type="coiled-coil region" evidence="1">
    <location>
        <begin position="170"/>
        <end position="197"/>
    </location>
</feature>
<dbReference type="InterPro" id="IPR029063">
    <property type="entry name" value="SAM-dependent_MTases_sf"/>
</dbReference>
<dbReference type="Gene3D" id="3.40.50.150">
    <property type="entry name" value="Vaccinia Virus protein VP39"/>
    <property type="match status" value="2"/>
</dbReference>
<dbReference type="SUPFAM" id="SSF53335">
    <property type="entry name" value="S-adenosyl-L-methionine-dependent methyltransferases"/>
    <property type="match status" value="2"/>
</dbReference>
<dbReference type="InterPro" id="IPR009537">
    <property type="entry name" value="DUF1156"/>
</dbReference>
<sequence>MSEQSGSSQGRQERTELPIERGFPIERVNEIAEKEGRAKMYYRPIYTMHKWWARRLGCVFRAISLYTLLDDPEKVQVFEPGHEGGTLADYGDDADGESDLDVASLLERVDMSDPESLWELYPKDVRVEDKKILDPFMGGGTSLVEASRFGAEVVGNDLNPVAWFVTKKELEAGQTDVEELEEAFEQVKEDVADEITQYYKTPCPNGDHEADVMYNFWVKELDCVSCGHTVPLFKDYRVAAGRYENDDKYNVLCPDCGAVTLVDDWQSESVCNDCGHGFVPKEGNVSRGGKYNCPDCGQKYAITDAIQEQGGYDLRLYALEYYCEHCDDAGESKADQKGYKEAEKEDKELYRQAKQEWEESDHLHEYVPNEEIPKGAVTASSSVNGNDVFEHGYDHWCDLFTKRQLLSLSKLLKAIEGVSDKNAREYLLLAFSDSIRYNNTFVTYNNGYNKADHSFKTNSFVPTMSPVENNVWGTKFGSGPFTTVWERVLSGVEYANSPSERYVVDGENNEAEGFPPIEANATLSLGDARQLDAENEFDAVITDPPYYDNVMYSEISDFFYVWQKILLKDHYEGFQAEKTPRAESIVTNPYLGKTTEDFEHEIGQAFETIHRSLKEDGVLTFTYHHSDSESWGELLGSLCTAGFEVTATYPLTADINKFIGGEAVSFDIAIVARPIDDTEAASWNSLRRDIYRTARRTRKQLEENRELSRGDIGVMEMGACFREYSKHHGKVQRDGEIMDAKEVVQEIYGIIQEASDIGVEDVFIDLLDTPSPSFDDVNKLCRGTNATPEDLKEMRLYNQDDGFELGTWDNEKRQAYIQERANGDGGDHLSNLDKLQFLRYRYEKGQSVQNYVEKWGVDDDLRELAGRLADVTGDDTYTRVLGDRDITSY</sequence>
<dbReference type="PROSITE" id="PS00092">
    <property type="entry name" value="N6_MTASE"/>
    <property type="match status" value="1"/>
</dbReference>
<geneLocation type="plasmid" evidence="3 4">
    <name>pHSR-Est01</name>
</geneLocation>
<dbReference type="Proteomes" id="UP000663292">
    <property type="component" value="Plasmid pHSR-Est01"/>
</dbReference>
<feature type="domain" description="DUF1156" evidence="2">
    <location>
        <begin position="23"/>
        <end position="74"/>
    </location>
</feature>
<name>A0A897NV79_9EURY</name>
<protein>
    <submittedName>
        <fullName evidence="3">Adenine-specific DNA methylase containing a Zn-ribbon</fullName>
    </submittedName>
</protein>
<dbReference type="GO" id="GO:0003676">
    <property type="term" value="F:nucleic acid binding"/>
    <property type="evidence" value="ECO:0007669"/>
    <property type="project" value="InterPro"/>
</dbReference>
<dbReference type="RefSeq" id="WP_229123013.1">
    <property type="nucleotide sequence ID" value="NZ_CP064792.1"/>
</dbReference>
<evidence type="ECO:0000259" key="2">
    <source>
        <dbReference type="Pfam" id="PF06634"/>
    </source>
</evidence>
<dbReference type="GeneID" id="68859461"/>
<accession>A0A897NV79</accession>
<evidence type="ECO:0000313" key="3">
    <source>
        <dbReference type="EMBL" id="QSG16344.1"/>
    </source>
</evidence>
<dbReference type="Pfam" id="PF06634">
    <property type="entry name" value="DUF1156"/>
    <property type="match status" value="1"/>
</dbReference>